<sequence length="123" mass="13195">MTIEDIELEDADLSIVHVLGSLVGAPRYEAAFSDGVVILLGATPRPELLDEGLAGDIVNRVQRMRKKAGLKPADDTFVQYGILANLDGMDLDQVVAARQRQAFFEGALRGRMMPLGGDGSLAI</sequence>
<proteinExistence type="predicted"/>
<reference evidence="1 2" key="1">
    <citation type="submission" date="2015-05" db="EMBL/GenBank/DDBJ databases">
        <title>Distinctive expansion of gene families associated with plant cell wall degradation and secondary metabolism in the genomes of grapevine trunk pathogens.</title>
        <authorList>
            <person name="Lawrence D.P."/>
            <person name="Travadon R."/>
            <person name="Rolshausen P.E."/>
            <person name="Baumgartner K."/>
        </authorList>
    </citation>
    <scope>NUCLEOTIDE SEQUENCE [LARGE SCALE GENOMIC DNA]</scope>
    <source>
        <strain evidence="1">DA912</strain>
    </source>
</reference>
<dbReference type="GO" id="GO:0004812">
    <property type="term" value="F:aminoacyl-tRNA ligase activity"/>
    <property type="evidence" value="ECO:0007669"/>
    <property type="project" value="UniProtKB-KW"/>
</dbReference>
<dbReference type="EMBL" id="LCUC01000350">
    <property type="protein sequence ID" value="KKY31980.1"/>
    <property type="molecule type" value="Genomic_DNA"/>
</dbReference>
<gene>
    <name evidence="1" type="ORF">UCDDA912_g08036</name>
</gene>
<dbReference type="AlphaFoldDB" id="A0A0G2HVC0"/>
<keyword evidence="1" id="KW-0436">Ligase</keyword>
<protein>
    <submittedName>
        <fullName evidence="1">Putative isoleucyl-trna synthetase</fullName>
    </submittedName>
</protein>
<keyword evidence="1" id="KW-0030">Aminoacyl-tRNA synthetase</keyword>
<dbReference type="OrthoDB" id="1706657at2759"/>
<keyword evidence="2" id="KW-1185">Reference proteome</keyword>
<dbReference type="STRING" id="1214573.A0A0G2HVC0"/>
<evidence type="ECO:0000313" key="1">
    <source>
        <dbReference type="EMBL" id="KKY31980.1"/>
    </source>
</evidence>
<comment type="caution">
    <text evidence="1">The sequence shown here is derived from an EMBL/GenBank/DDBJ whole genome shotgun (WGS) entry which is preliminary data.</text>
</comment>
<accession>A0A0G2HVC0</accession>
<evidence type="ECO:0000313" key="2">
    <source>
        <dbReference type="Proteomes" id="UP000034680"/>
    </source>
</evidence>
<dbReference type="Pfam" id="PF19302">
    <property type="entry name" value="DUF5915"/>
    <property type="match status" value="1"/>
</dbReference>
<dbReference type="Proteomes" id="UP000034680">
    <property type="component" value="Unassembled WGS sequence"/>
</dbReference>
<name>A0A0G2HVC0_9PEZI</name>
<organism evidence="1 2">
    <name type="scientific">Diaporthe ampelina</name>
    <dbReference type="NCBI Taxonomy" id="1214573"/>
    <lineage>
        <taxon>Eukaryota</taxon>
        <taxon>Fungi</taxon>
        <taxon>Dikarya</taxon>
        <taxon>Ascomycota</taxon>
        <taxon>Pezizomycotina</taxon>
        <taxon>Sordariomycetes</taxon>
        <taxon>Sordariomycetidae</taxon>
        <taxon>Diaporthales</taxon>
        <taxon>Diaporthaceae</taxon>
        <taxon>Diaporthe</taxon>
    </lineage>
</organism>
<reference evidence="1 2" key="2">
    <citation type="submission" date="2015-05" db="EMBL/GenBank/DDBJ databases">
        <authorList>
            <person name="Morales-Cruz A."/>
            <person name="Amrine K.C."/>
            <person name="Cantu D."/>
        </authorList>
    </citation>
    <scope>NUCLEOTIDE SEQUENCE [LARGE SCALE GENOMIC DNA]</scope>
    <source>
        <strain evidence="1">DA912</strain>
    </source>
</reference>